<dbReference type="Proteomes" id="UP000035088">
    <property type="component" value="Unassembled WGS sequence"/>
</dbReference>
<dbReference type="GO" id="GO:0006633">
    <property type="term" value="P:fatty acid biosynthetic process"/>
    <property type="evidence" value="ECO:0007669"/>
    <property type="project" value="InterPro"/>
</dbReference>
<protein>
    <recommendedName>
        <fullName evidence="5">Acyl-ACP thioesterase</fullName>
    </recommendedName>
</protein>
<dbReference type="RefSeq" id="WP_007320523.1">
    <property type="nucleotide sequence ID" value="NZ_BAEE01000011.1"/>
</dbReference>
<dbReference type="AlphaFoldDB" id="G7GXX1"/>
<dbReference type="PANTHER" id="PTHR31793">
    <property type="entry name" value="4-HYDROXYBENZOYL-COA THIOESTERASE FAMILY MEMBER"/>
    <property type="match status" value="1"/>
</dbReference>
<feature type="domain" description="Acyl-ACP thioesterase-like C-terminal" evidence="2">
    <location>
        <begin position="178"/>
        <end position="237"/>
    </location>
</feature>
<proteinExistence type="predicted"/>
<dbReference type="Gene3D" id="3.10.129.10">
    <property type="entry name" value="Hotdog Thioesterase"/>
    <property type="match status" value="1"/>
</dbReference>
<name>G7GXX1_9ACTN</name>
<dbReference type="SUPFAM" id="SSF54637">
    <property type="entry name" value="Thioesterase/thiol ester dehydrase-isomerase"/>
    <property type="match status" value="2"/>
</dbReference>
<evidence type="ECO:0000259" key="2">
    <source>
        <dbReference type="Pfam" id="PF20791"/>
    </source>
</evidence>
<gene>
    <name evidence="3" type="ORF">GOARA_011_00620</name>
</gene>
<sequence length="263" mass="29870">MRPEPTAPVFADCPVEQEPYTATYRVRGSDIDGRMRVRLDGIARYLQNIGEDMIEDSGFFDSDPFWILRRTVIEVREPLSWPGDARVERWCSATSSRWVSMRQRVTGLPEASPFNPGDRPAGLVETESFCIKINDQGLPSRISDEALEALSRGVDEQRLRWRAMNPAEPGEGTVEGPGFRLRATDLDQFKHVNNTVYWQVAEEVLATRPELLEAPYRAVIEFLRPVPPDTQVRVLRTDVDDGFDLWLLLPDDAVATTIGLRRI</sequence>
<comment type="caution">
    <text evidence="3">The sequence shown here is derived from an EMBL/GenBank/DDBJ whole genome shotgun (WGS) entry which is preliminary data.</text>
</comment>
<dbReference type="InterPro" id="IPR050563">
    <property type="entry name" value="4-hydroxybenzoyl-CoA_TE"/>
</dbReference>
<dbReference type="InterPro" id="IPR002864">
    <property type="entry name" value="Acyl-ACP_thioesterase_NHD"/>
</dbReference>
<evidence type="ECO:0000259" key="1">
    <source>
        <dbReference type="Pfam" id="PF01643"/>
    </source>
</evidence>
<dbReference type="STRING" id="1073574.GOARA_011_00620"/>
<dbReference type="Pfam" id="PF20791">
    <property type="entry name" value="Acyl-ACP_TE_C"/>
    <property type="match status" value="1"/>
</dbReference>
<evidence type="ECO:0008006" key="5">
    <source>
        <dbReference type="Google" id="ProtNLM"/>
    </source>
</evidence>
<dbReference type="GO" id="GO:0047617">
    <property type="term" value="F:fatty acyl-CoA hydrolase activity"/>
    <property type="evidence" value="ECO:0007669"/>
    <property type="project" value="TreeGrafter"/>
</dbReference>
<reference evidence="3 4" key="1">
    <citation type="submission" date="2011-11" db="EMBL/GenBank/DDBJ databases">
        <title>Whole genome shotgun sequence of Gordonia araii NBRC 100433.</title>
        <authorList>
            <person name="Yoshida Y."/>
            <person name="Hosoyama A."/>
            <person name="Tsuchikane K."/>
            <person name="Katsumata H."/>
            <person name="Yamazaki S."/>
            <person name="Fujita N."/>
        </authorList>
    </citation>
    <scope>NUCLEOTIDE SEQUENCE [LARGE SCALE GENOMIC DNA]</scope>
    <source>
        <strain evidence="3 4">NBRC 100433</strain>
    </source>
</reference>
<evidence type="ECO:0000313" key="3">
    <source>
        <dbReference type="EMBL" id="GAB08446.1"/>
    </source>
</evidence>
<accession>G7GXX1</accession>
<dbReference type="InterPro" id="IPR029069">
    <property type="entry name" value="HotDog_dom_sf"/>
</dbReference>
<feature type="domain" description="Acyl-ACP thioesterase N-terminal hotdog" evidence="1">
    <location>
        <begin position="20"/>
        <end position="107"/>
    </location>
</feature>
<evidence type="ECO:0000313" key="4">
    <source>
        <dbReference type="Proteomes" id="UP000035088"/>
    </source>
</evidence>
<dbReference type="PANTHER" id="PTHR31793:SF24">
    <property type="entry name" value="LONG-CHAIN ACYL-COA THIOESTERASE FADM"/>
    <property type="match status" value="1"/>
</dbReference>
<keyword evidence="4" id="KW-1185">Reference proteome</keyword>
<dbReference type="InterPro" id="IPR049427">
    <property type="entry name" value="Acyl-ACP_TE_C"/>
</dbReference>
<dbReference type="EMBL" id="BAEE01000011">
    <property type="protein sequence ID" value="GAB08446.1"/>
    <property type="molecule type" value="Genomic_DNA"/>
</dbReference>
<dbReference type="Pfam" id="PF01643">
    <property type="entry name" value="Acyl-ACP_TE"/>
    <property type="match status" value="1"/>
</dbReference>
<organism evidence="3 4">
    <name type="scientific">Gordonia araii NBRC 100433</name>
    <dbReference type="NCBI Taxonomy" id="1073574"/>
    <lineage>
        <taxon>Bacteria</taxon>
        <taxon>Bacillati</taxon>
        <taxon>Actinomycetota</taxon>
        <taxon>Actinomycetes</taxon>
        <taxon>Mycobacteriales</taxon>
        <taxon>Gordoniaceae</taxon>
        <taxon>Gordonia</taxon>
    </lineage>
</organism>